<dbReference type="Proteomes" id="UP000293296">
    <property type="component" value="Chromosome"/>
</dbReference>
<dbReference type="PIRSF" id="PIRSF011443">
    <property type="entry name" value="YgjV"/>
    <property type="match status" value="1"/>
</dbReference>
<protein>
    <submittedName>
        <fullName evidence="2">YgjV family protein</fullName>
    </submittedName>
</protein>
<evidence type="ECO:0000313" key="3">
    <source>
        <dbReference type="Proteomes" id="UP000293296"/>
    </source>
</evidence>
<keyword evidence="1" id="KW-1133">Transmembrane helix</keyword>
<evidence type="ECO:0000256" key="1">
    <source>
        <dbReference type="SAM" id="Phobius"/>
    </source>
</evidence>
<evidence type="ECO:0000313" key="2">
    <source>
        <dbReference type="EMBL" id="QAZ68418.1"/>
    </source>
</evidence>
<dbReference type="AlphaFoldDB" id="A0A4P6HSP1"/>
<keyword evidence="1" id="KW-0812">Transmembrane</keyword>
<dbReference type="InterPro" id="IPR026267">
    <property type="entry name" value="YgjV"/>
</dbReference>
<sequence>MDFTSPAQLVGYLAFVLGVIAFIQRIDWKLKTLIAVECLAYTVHFAMLGNNAASFSAALSAVRMFVSLKTRSPWLAGFFLAANILVGIYLAHGWTAVFAIAAGCSGTWAAFFLSGLKLRGLLFFATLCWLSNNIATGSIGGTLLETIIALVNGNTMWRLWRAQKEKEKEKECLRRPGA</sequence>
<feature type="transmembrane region" description="Helical" evidence="1">
    <location>
        <begin position="6"/>
        <end position="23"/>
    </location>
</feature>
<feature type="transmembrane region" description="Helical" evidence="1">
    <location>
        <begin position="97"/>
        <end position="116"/>
    </location>
</feature>
<feature type="transmembrane region" description="Helical" evidence="1">
    <location>
        <begin position="73"/>
        <end position="91"/>
    </location>
</feature>
<accession>A0A4P6HSP1</accession>
<organism evidence="2 3">
    <name type="scientific">Solidesulfovibrio carbinolicus</name>
    <dbReference type="NCBI Taxonomy" id="296842"/>
    <lineage>
        <taxon>Bacteria</taxon>
        <taxon>Pseudomonadati</taxon>
        <taxon>Thermodesulfobacteriota</taxon>
        <taxon>Desulfovibrionia</taxon>
        <taxon>Desulfovibrionales</taxon>
        <taxon>Desulfovibrionaceae</taxon>
        <taxon>Solidesulfovibrio</taxon>
    </lineage>
</organism>
<dbReference type="RefSeq" id="WP_129353884.1">
    <property type="nucleotide sequence ID" value="NZ_CP026538.1"/>
</dbReference>
<gene>
    <name evidence="2" type="ORF">C3Y92_14770</name>
</gene>
<keyword evidence="3" id="KW-1185">Reference proteome</keyword>
<dbReference type="Pfam" id="PF10688">
    <property type="entry name" value="Imp-YgjV"/>
    <property type="match status" value="1"/>
</dbReference>
<dbReference type="KEGG" id="dcb:C3Y92_14770"/>
<keyword evidence="1" id="KW-0472">Membrane</keyword>
<dbReference type="InterPro" id="IPR019629">
    <property type="entry name" value="Uncharacterised_HI1736/YgjV"/>
</dbReference>
<reference evidence="2 3" key="1">
    <citation type="submission" date="2018-02" db="EMBL/GenBank/DDBJ databases">
        <title>Genome sequence of Desulfovibrio carbinolicus DSM 3852.</title>
        <authorList>
            <person name="Wilbanks E."/>
            <person name="Skennerton C.T."/>
            <person name="Orphan V.J."/>
        </authorList>
    </citation>
    <scope>NUCLEOTIDE SEQUENCE [LARGE SCALE GENOMIC DNA]</scope>
    <source>
        <strain evidence="2 3">DSM 3852</strain>
    </source>
</reference>
<name>A0A4P6HSP1_9BACT</name>
<dbReference type="OrthoDB" id="7356190at2"/>
<dbReference type="EMBL" id="CP026538">
    <property type="protein sequence ID" value="QAZ68418.1"/>
    <property type="molecule type" value="Genomic_DNA"/>
</dbReference>
<proteinExistence type="predicted"/>